<keyword evidence="1" id="KW-0472">Membrane</keyword>
<dbReference type="Proteomes" id="UP000282613">
    <property type="component" value="Unassembled WGS sequence"/>
</dbReference>
<name>A0A0R3WE79_TAEAS</name>
<evidence type="ECO:0000313" key="3">
    <source>
        <dbReference type="Proteomes" id="UP000282613"/>
    </source>
</evidence>
<keyword evidence="3" id="KW-1185">Reference proteome</keyword>
<accession>A0A0R3WE79</accession>
<organism evidence="4">
    <name type="scientific">Taenia asiatica</name>
    <name type="common">Asian tapeworm</name>
    <dbReference type="NCBI Taxonomy" id="60517"/>
    <lineage>
        <taxon>Eukaryota</taxon>
        <taxon>Metazoa</taxon>
        <taxon>Spiralia</taxon>
        <taxon>Lophotrochozoa</taxon>
        <taxon>Platyhelminthes</taxon>
        <taxon>Cestoda</taxon>
        <taxon>Eucestoda</taxon>
        <taxon>Cyclophyllidea</taxon>
        <taxon>Taeniidae</taxon>
        <taxon>Taenia</taxon>
    </lineage>
</organism>
<sequence length="100" mass="11894">MDRELTTGEKYILVEVILAEVFYLLQLGVFLYLVRRWYQDNEAVRVKLKVPKKRDALLRHDWAIPSPSMFDARAGELEEDAGTERMRKDNYFSGHINHFY</sequence>
<protein>
    <submittedName>
        <fullName evidence="2 4">Uncharacterized protein</fullName>
    </submittedName>
</protein>
<dbReference type="OrthoDB" id="10445625at2759"/>
<evidence type="ECO:0000256" key="1">
    <source>
        <dbReference type="SAM" id="Phobius"/>
    </source>
</evidence>
<gene>
    <name evidence="2" type="ORF">TASK_LOCUS9112</name>
</gene>
<keyword evidence="1" id="KW-0812">Transmembrane</keyword>
<evidence type="ECO:0000313" key="4">
    <source>
        <dbReference type="WBParaSite" id="TASK_0000911101-mRNA-1"/>
    </source>
</evidence>
<feature type="transmembrane region" description="Helical" evidence="1">
    <location>
        <begin position="12"/>
        <end position="34"/>
    </location>
</feature>
<dbReference type="WBParaSite" id="TASK_0000911101-mRNA-1">
    <property type="protein sequence ID" value="TASK_0000911101-mRNA-1"/>
    <property type="gene ID" value="TASK_0000911101"/>
</dbReference>
<proteinExistence type="predicted"/>
<keyword evidence="1" id="KW-1133">Transmembrane helix</keyword>
<evidence type="ECO:0000313" key="2">
    <source>
        <dbReference type="EMBL" id="VDK41898.1"/>
    </source>
</evidence>
<dbReference type="EMBL" id="UYRS01018991">
    <property type="protein sequence ID" value="VDK41898.1"/>
    <property type="molecule type" value="Genomic_DNA"/>
</dbReference>
<reference evidence="4" key="1">
    <citation type="submission" date="2017-02" db="UniProtKB">
        <authorList>
            <consortium name="WormBaseParasite"/>
        </authorList>
    </citation>
    <scope>IDENTIFICATION</scope>
</reference>
<dbReference type="AlphaFoldDB" id="A0A0R3WE79"/>
<reference evidence="2 3" key="2">
    <citation type="submission" date="2018-11" db="EMBL/GenBank/DDBJ databases">
        <authorList>
            <consortium name="Pathogen Informatics"/>
        </authorList>
    </citation>
    <scope>NUCLEOTIDE SEQUENCE [LARGE SCALE GENOMIC DNA]</scope>
</reference>